<evidence type="ECO:0008006" key="4">
    <source>
        <dbReference type="Google" id="ProtNLM"/>
    </source>
</evidence>
<name>N8X878_ACIBZ</name>
<dbReference type="Proteomes" id="UP000013270">
    <property type="component" value="Unassembled WGS sequence"/>
</dbReference>
<protein>
    <recommendedName>
        <fullName evidence="4">Type II secretion system protein M</fullName>
    </recommendedName>
</protein>
<comment type="caution">
    <text evidence="2">The sequence shown here is derived from an EMBL/GenBank/DDBJ whole genome shotgun (WGS) entry which is preliminary data.</text>
</comment>
<keyword evidence="1" id="KW-1133">Transmembrane helix</keyword>
<evidence type="ECO:0000256" key="1">
    <source>
        <dbReference type="SAM" id="Phobius"/>
    </source>
</evidence>
<dbReference type="EMBL" id="APPK01000047">
    <property type="protein sequence ID" value="ENV20592.1"/>
    <property type="molecule type" value="Genomic_DNA"/>
</dbReference>
<sequence>MMKTMESFQNRLDTWSEKMTDNLEKMSARERIMVIFTTIFVIVAAVGAALWYTHKAAEKQQLRLNEMKDLVVWMQSNVVTMKPADDLALTTADKIQRVAQQQGLSVASQQVGEQFQIVAQHQNYAVLANFLTQIAQMGVSLEKMELVKEGAQIKLTATVQ</sequence>
<dbReference type="PATRIC" id="fig|1217651.3.peg.3407"/>
<keyword evidence="1" id="KW-0812">Transmembrane</keyword>
<reference evidence="2 3" key="1">
    <citation type="submission" date="2013-02" db="EMBL/GenBank/DDBJ databases">
        <title>The Genome Sequence of Acinetobacter bereziniae NIPH 3.</title>
        <authorList>
            <consortium name="The Broad Institute Genome Sequencing Platform"/>
            <consortium name="The Broad Institute Genome Sequencing Center for Infectious Disease"/>
            <person name="Cerqueira G."/>
            <person name="Feldgarden M."/>
            <person name="Courvalin P."/>
            <person name="Perichon B."/>
            <person name="Grillot-Courvalin C."/>
            <person name="Clermont D."/>
            <person name="Rocha E."/>
            <person name="Yoon E.-J."/>
            <person name="Nemec A."/>
            <person name="Walker B."/>
            <person name="Young S.K."/>
            <person name="Zeng Q."/>
            <person name="Gargeya S."/>
            <person name="Fitzgerald M."/>
            <person name="Haas B."/>
            <person name="Abouelleil A."/>
            <person name="Alvarado L."/>
            <person name="Arachchi H.M."/>
            <person name="Berlin A.M."/>
            <person name="Chapman S.B."/>
            <person name="Dewar J."/>
            <person name="Goldberg J."/>
            <person name="Griggs A."/>
            <person name="Gujja S."/>
            <person name="Hansen M."/>
            <person name="Howarth C."/>
            <person name="Imamovic A."/>
            <person name="Larimer J."/>
            <person name="McCowan C."/>
            <person name="Murphy C."/>
            <person name="Neiman D."/>
            <person name="Pearson M."/>
            <person name="Priest M."/>
            <person name="Roberts A."/>
            <person name="Saif S."/>
            <person name="Shea T."/>
            <person name="Sisk P."/>
            <person name="Sykes S."/>
            <person name="Wortman J."/>
            <person name="Nusbaum C."/>
            <person name="Birren B."/>
        </authorList>
    </citation>
    <scope>NUCLEOTIDE SEQUENCE [LARGE SCALE GENOMIC DNA]</scope>
    <source>
        <strain evidence="2 3">NIPH 3</strain>
    </source>
</reference>
<feature type="transmembrane region" description="Helical" evidence="1">
    <location>
        <begin position="32"/>
        <end position="52"/>
    </location>
</feature>
<proteinExistence type="predicted"/>
<dbReference type="AlphaFoldDB" id="N8X878"/>
<organism evidence="2 3">
    <name type="scientific">Acinetobacter bereziniae NIPH 3</name>
    <dbReference type="NCBI Taxonomy" id="1217651"/>
    <lineage>
        <taxon>Bacteria</taxon>
        <taxon>Pseudomonadati</taxon>
        <taxon>Pseudomonadota</taxon>
        <taxon>Gammaproteobacteria</taxon>
        <taxon>Moraxellales</taxon>
        <taxon>Moraxellaceae</taxon>
        <taxon>Acinetobacter</taxon>
    </lineage>
</organism>
<evidence type="ECO:0000313" key="3">
    <source>
        <dbReference type="Proteomes" id="UP000013270"/>
    </source>
</evidence>
<accession>N8X878</accession>
<dbReference type="HOGENOM" id="CLU_1657047_0_0_6"/>
<evidence type="ECO:0000313" key="2">
    <source>
        <dbReference type="EMBL" id="ENV20592.1"/>
    </source>
</evidence>
<keyword evidence="1" id="KW-0472">Membrane</keyword>
<gene>
    <name evidence="2" type="ORF">F963_03451</name>
</gene>